<dbReference type="EMBL" id="CP001103">
    <property type="protein sequence ID" value="AEA99368.1"/>
    <property type="molecule type" value="Genomic_DNA"/>
</dbReference>
<reference evidence="12 13" key="1">
    <citation type="journal article" date="2008" name="ISME J.">
        <title>Comparative genomics of two ecotypes of the marine planktonic copiotroph Alteromonas macleodii suggests alternative lifestyles associated with different kinds of particulate organic matter.</title>
        <authorList>
            <person name="Ivars-Martinez E."/>
            <person name="Martin-Cuadrado A.B."/>
            <person name="D'Auria G."/>
            <person name="Mira A."/>
            <person name="Ferriera S."/>
            <person name="Johnson J."/>
            <person name="Friedman R."/>
            <person name="Rodriguez-Valera F."/>
        </authorList>
    </citation>
    <scope>NUCLEOTIDE SEQUENCE [LARGE SCALE GENOMIC DNA]</scope>
    <source>
        <strain evidence="13">DSM 17117 / CIP 110805 / LMG 28347 / Deep ecotype</strain>
    </source>
</reference>
<dbReference type="Pfam" id="PF03150">
    <property type="entry name" value="CCP_MauG"/>
    <property type="match status" value="1"/>
</dbReference>
<dbReference type="AlphaFoldDB" id="F2G3H1"/>
<gene>
    <name evidence="12" type="ordered locus">MADE_1016190</name>
</gene>
<name>F2G3H1_ALTMD</name>
<dbReference type="GO" id="GO:0020037">
    <property type="term" value="F:heme binding"/>
    <property type="evidence" value="ECO:0007669"/>
    <property type="project" value="InterPro"/>
</dbReference>
<feature type="domain" description="Cytochrome c" evidence="11">
    <location>
        <begin position="62"/>
        <end position="163"/>
    </location>
</feature>
<sequence length="356" mass="39832">MALRVIPLIICALLAFSTFANDNLRHMYGKPIKSWPTAETADGQPAIALAPLKPKAPLATSQQIALGERLFNDPLLSRDNSVSCASCHFSERHFQDGRRSATGVRKQVGKRNTPPIFGIDHWESFFWDGRAQSATEQALKPIENPIEMDLPIADALKRLNESPIYPSLFKNAYGREDITSPMLAMALVAFERTIPPPKSKYQHFITLAETLPEKAQSMLSDSELQGLHLFRTKAQCMTCHEGALLSDNEFHVTGFHLYGRRFEDLGRSEFTQDVKDIGKFRTPSLLGVSNTGPWMHNGLFTQFRPMIEQYNAGGFRPKARGSKASDPFFPVTTPLIEPLNLTEEEVTALVEFLNIL</sequence>
<evidence type="ECO:0000256" key="10">
    <source>
        <dbReference type="SAM" id="SignalP"/>
    </source>
</evidence>
<comment type="PTM">
    <text evidence="8">Binds 2 heme groups per subunit.</text>
</comment>
<dbReference type="InterPro" id="IPR004852">
    <property type="entry name" value="Di-haem_cyt_c_peroxidsae"/>
</dbReference>
<evidence type="ECO:0000259" key="11">
    <source>
        <dbReference type="PROSITE" id="PS51007"/>
    </source>
</evidence>
<evidence type="ECO:0000256" key="4">
    <source>
        <dbReference type="ARBA" id="ARBA00022729"/>
    </source>
</evidence>
<evidence type="ECO:0000256" key="8">
    <source>
        <dbReference type="PIRSR" id="PIRSR000294-1"/>
    </source>
</evidence>
<feature type="signal peptide" evidence="10">
    <location>
        <begin position="1"/>
        <end position="20"/>
    </location>
</feature>
<feature type="binding site" description="covalent" evidence="8">
    <location>
        <position position="84"/>
    </location>
    <ligand>
        <name>heme c</name>
        <dbReference type="ChEBI" id="CHEBI:61717"/>
        <label>1</label>
    </ligand>
</feature>
<dbReference type="GO" id="GO:0009055">
    <property type="term" value="F:electron transfer activity"/>
    <property type="evidence" value="ECO:0007669"/>
    <property type="project" value="InterPro"/>
</dbReference>
<feature type="binding site" description="axial binding residue" evidence="9">
    <location>
        <position position="240"/>
    </location>
    <ligand>
        <name>heme c</name>
        <dbReference type="ChEBI" id="CHEBI:61717"/>
        <label>2</label>
    </ligand>
    <ligandPart>
        <name>Fe</name>
        <dbReference type="ChEBI" id="CHEBI:18248"/>
    </ligandPart>
</feature>
<protein>
    <submittedName>
        <fullName evidence="12">Cytochrome C peroxidase</fullName>
    </submittedName>
</protein>
<evidence type="ECO:0000313" key="12">
    <source>
        <dbReference type="EMBL" id="AEA99368.1"/>
    </source>
</evidence>
<feature type="binding site" description="covalent" evidence="8">
    <location>
        <position position="236"/>
    </location>
    <ligand>
        <name>heme c</name>
        <dbReference type="ChEBI" id="CHEBI:61717"/>
        <label>2</label>
    </ligand>
</feature>
<evidence type="ECO:0000256" key="3">
    <source>
        <dbReference type="ARBA" id="ARBA00022723"/>
    </source>
</evidence>
<keyword evidence="6" id="KW-0560">Oxidoreductase</keyword>
<dbReference type="InterPro" id="IPR036909">
    <property type="entry name" value="Cyt_c-like_dom_sf"/>
</dbReference>
<dbReference type="GO" id="GO:0004130">
    <property type="term" value="F:cytochrome-c peroxidase activity"/>
    <property type="evidence" value="ECO:0007669"/>
    <property type="project" value="TreeGrafter"/>
</dbReference>
<keyword evidence="3 9" id="KW-0479">Metal-binding</keyword>
<proteinExistence type="predicted"/>
<evidence type="ECO:0000256" key="7">
    <source>
        <dbReference type="ARBA" id="ARBA00023004"/>
    </source>
</evidence>
<dbReference type="InterPro" id="IPR009056">
    <property type="entry name" value="Cyt_c-like_dom"/>
</dbReference>
<dbReference type="HOGENOM" id="CLU_034652_3_2_6"/>
<organism evidence="12 13">
    <name type="scientific">Alteromonas mediterranea (strain DSM 17117 / CIP 110805 / LMG 28347 / Deep ecotype)</name>
    <dbReference type="NCBI Taxonomy" id="1774373"/>
    <lineage>
        <taxon>Bacteria</taxon>
        <taxon>Pseudomonadati</taxon>
        <taxon>Pseudomonadota</taxon>
        <taxon>Gammaproteobacteria</taxon>
        <taxon>Alteromonadales</taxon>
        <taxon>Alteromonadaceae</taxon>
        <taxon>Alteromonas/Salinimonas group</taxon>
        <taxon>Alteromonas</taxon>
    </lineage>
</organism>
<evidence type="ECO:0000256" key="9">
    <source>
        <dbReference type="PIRSR" id="PIRSR000294-2"/>
    </source>
</evidence>
<feature type="binding site" description="axial binding residue" evidence="9">
    <location>
        <position position="88"/>
    </location>
    <ligand>
        <name>heme c</name>
        <dbReference type="ChEBI" id="CHEBI:61717"/>
        <label>1</label>
    </ligand>
    <ligandPart>
        <name>Fe</name>
        <dbReference type="ChEBI" id="CHEBI:18248"/>
    </ligandPart>
</feature>
<dbReference type="InterPro" id="IPR051395">
    <property type="entry name" value="Cytochrome_c_Peroxidase/MauG"/>
</dbReference>
<dbReference type="Gene3D" id="1.10.760.10">
    <property type="entry name" value="Cytochrome c-like domain"/>
    <property type="match status" value="2"/>
</dbReference>
<evidence type="ECO:0000313" key="13">
    <source>
        <dbReference type="Proteomes" id="UP000001870"/>
    </source>
</evidence>
<comment type="subcellular location">
    <subcellularLocation>
        <location evidence="1">Periplasm</location>
    </subcellularLocation>
</comment>
<dbReference type="RefSeq" id="WP_012519658.1">
    <property type="nucleotide sequence ID" value="NC_011138.3"/>
</dbReference>
<keyword evidence="4 10" id="KW-0732">Signal</keyword>
<feature type="binding site" description="covalent" evidence="8">
    <location>
        <position position="239"/>
    </location>
    <ligand>
        <name>heme c</name>
        <dbReference type="ChEBI" id="CHEBI:61717"/>
        <label>2</label>
    </ligand>
</feature>
<reference evidence="12 13" key="2">
    <citation type="journal article" date="2015" name="Antonie Van Leeuwenhoek">
        <title>Ecophysiological diversity of a novel member of the genus Alteromonas, and description of Alteromonas mediterranea sp. nov.</title>
        <authorList>
            <person name="Ivanova E.P."/>
            <person name="Lopez-Perez M."/>
            <person name="Zabalos M."/>
            <person name="Nguyen S.H."/>
            <person name="Webb H.K."/>
            <person name="Ryan J."/>
            <person name="Lagutin K."/>
            <person name="Vyssotski M."/>
            <person name="Crawford R.J."/>
            <person name="Rodriguez-Valera F."/>
        </authorList>
    </citation>
    <scope>NUCLEOTIDE SEQUENCE [LARGE SCALE GENOMIC DNA]</scope>
    <source>
        <strain evidence="13">DSM 17117 / CIP 110805 / LMG 28347 / Deep ecotype</strain>
    </source>
</reference>
<keyword evidence="13" id="KW-1185">Reference proteome</keyword>
<keyword evidence="12" id="KW-0575">Peroxidase</keyword>
<dbReference type="GO" id="GO:0046872">
    <property type="term" value="F:metal ion binding"/>
    <property type="evidence" value="ECO:0007669"/>
    <property type="project" value="UniProtKB-KW"/>
</dbReference>
<evidence type="ECO:0000256" key="2">
    <source>
        <dbReference type="ARBA" id="ARBA00022617"/>
    </source>
</evidence>
<dbReference type="GO" id="GO:0042597">
    <property type="term" value="C:periplasmic space"/>
    <property type="evidence" value="ECO:0007669"/>
    <property type="project" value="UniProtKB-SubCell"/>
</dbReference>
<accession>F2G3H1</accession>
<feature type="binding site" description="covalent" evidence="8">
    <location>
        <position position="87"/>
    </location>
    <ligand>
        <name>heme c</name>
        <dbReference type="ChEBI" id="CHEBI:61717"/>
        <label>1</label>
    </ligand>
</feature>
<dbReference type="InterPro" id="IPR026259">
    <property type="entry name" value="MauG/Cytc_peroxidase"/>
</dbReference>
<evidence type="ECO:0000256" key="6">
    <source>
        <dbReference type="ARBA" id="ARBA00023002"/>
    </source>
</evidence>
<feature type="chain" id="PRO_5003282446" evidence="10">
    <location>
        <begin position="21"/>
        <end position="356"/>
    </location>
</feature>
<keyword evidence="7 9" id="KW-0408">Iron</keyword>
<keyword evidence="2 8" id="KW-0349">Heme</keyword>
<dbReference type="PIRSF" id="PIRSF000294">
    <property type="entry name" value="Cytochrome-c_peroxidase"/>
    <property type="match status" value="1"/>
</dbReference>
<dbReference type="Proteomes" id="UP000001870">
    <property type="component" value="Chromosome"/>
</dbReference>
<dbReference type="KEGG" id="amc:MADE_1016190"/>
<evidence type="ECO:0000256" key="1">
    <source>
        <dbReference type="ARBA" id="ARBA00004418"/>
    </source>
</evidence>
<keyword evidence="5" id="KW-0574">Periplasm</keyword>
<dbReference type="SUPFAM" id="SSF46626">
    <property type="entry name" value="Cytochrome c"/>
    <property type="match status" value="2"/>
</dbReference>
<comment type="cofactor">
    <cofactor evidence="8">
        <name>heme</name>
        <dbReference type="ChEBI" id="CHEBI:30413"/>
    </cofactor>
    <text evidence="8">Binds 2 heme groups.</text>
</comment>
<evidence type="ECO:0000256" key="5">
    <source>
        <dbReference type="ARBA" id="ARBA00022764"/>
    </source>
</evidence>
<dbReference type="PANTHER" id="PTHR30600">
    <property type="entry name" value="CYTOCHROME C PEROXIDASE-RELATED"/>
    <property type="match status" value="1"/>
</dbReference>
<dbReference type="PANTHER" id="PTHR30600:SF10">
    <property type="entry name" value="BLL6722 PROTEIN"/>
    <property type="match status" value="1"/>
</dbReference>
<dbReference type="PROSITE" id="PS51007">
    <property type="entry name" value="CYTC"/>
    <property type="match status" value="1"/>
</dbReference>